<evidence type="ECO:0000313" key="3">
    <source>
        <dbReference type="Proteomes" id="UP000812287"/>
    </source>
</evidence>
<comment type="caution">
    <text evidence="2">The sequence shown here is derived from an EMBL/GenBank/DDBJ whole genome shotgun (WGS) entry which is preliminary data.</text>
</comment>
<feature type="region of interest" description="Disordered" evidence="1">
    <location>
        <begin position="121"/>
        <end position="291"/>
    </location>
</feature>
<organism evidence="2 3">
    <name type="scientific">Guyanagaster necrorhizus</name>
    <dbReference type="NCBI Taxonomy" id="856835"/>
    <lineage>
        <taxon>Eukaryota</taxon>
        <taxon>Fungi</taxon>
        <taxon>Dikarya</taxon>
        <taxon>Basidiomycota</taxon>
        <taxon>Agaricomycotina</taxon>
        <taxon>Agaricomycetes</taxon>
        <taxon>Agaricomycetidae</taxon>
        <taxon>Agaricales</taxon>
        <taxon>Marasmiineae</taxon>
        <taxon>Physalacriaceae</taxon>
        <taxon>Guyanagaster</taxon>
    </lineage>
</organism>
<feature type="compositionally biased region" description="Low complexity" evidence="1">
    <location>
        <begin position="532"/>
        <end position="542"/>
    </location>
</feature>
<sequence>MYANQYPRATHAAQIPAGWQPPYQGAPPIPQGWNVKPNDWNQGQWQFNPAFNHHHQQPSQQYIPWIPSQSWPGAQQQQQQQQKHNPYQRPIKPPSAEYLAQPVKENALDLTGMIPRAQVYGEEKGDDDTPHTPWIWNPRGLVEKEDDQGTIQAEFRDALGNRFLQSRGPTPTRRRSSLEYEASPSPSPLRLQRHTSTRQSSEPSPQIYAAATAPKRGTSEPSVTQFSSYSQQSRHSSPEPQQPQQQDHRPLQPTFSTNIVRTPDHYSNSSPTRPNSAAASSGHSGKKSSRSISIDAELAAKMDRLNTGPAQPLVRHSSLPTHSISSSSSTTHASAQVYTEEPSALLSPLVISHTPVLPNRPLGRHHTAPTLSSIPETATRGVTETSSRSVQQISAHNAPEMSSTVPSAEKNARPSPQNNVPSGPAPASNVMPRGVPETSPPHKNVTSSPHSNLVSSSQSNAVPRNTPESSSRNVPDASSRSIMPSPHSRTSPRSTTVPSPYSNVIPSPNSNVIPSPHSSRSSRSSSSRHRISSSSSGSRRTSPLMSHNPLPEPPREFQYSLPPPRQKTPPKTYKRKVRMGFWNRRGDHLTPDGHIVYAPPHLSHPSELKDYPRTKDGFMNHDGAFMKQSPNWTELQDSLPRFGRSPVRPYESFVVYNYF</sequence>
<dbReference type="Proteomes" id="UP000812287">
    <property type="component" value="Unassembled WGS sequence"/>
</dbReference>
<feature type="region of interest" description="Disordered" evidence="1">
    <location>
        <begin position="357"/>
        <end position="572"/>
    </location>
</feature>
<evidence type="ECO:0000313" key="2">
    <source>
        <dbReference type="EMBL" id="KAG7446783.1"/>
    </source>
</evidence>
<accession>A0A9P7VUC5</accession>
<name>A0A9P7VUC5_9AGAR</name>
<keyword evidence="3" id="KW-1185">Reference proteome</keyword>
<dbReference type="OrthoDB" id="3255291at2759"/>
<feature type="compositionally biased region" description="Basic and acidic residues" evidence="1">
    <location>
        <begin position="121"/>
        <end position="130"/>
    </location>
</feature>
<feature type="region of interest" description="Disordered" evidence="1">
    <location>
        <begin position="308"/>
        <end position="337"/>
    </location>
</feature>
<gene>
    <name evidence="2" type="ORF">BT62DRAFT_931351</name>
</gene>
<feature type="compositionally biased region" description="Polar residues" evidence="1">
    <location>
        <begin position="369"/>
        <end position="406"/>
    </location>
</feature>
<evidence type="ECO:0000256" key="1">
    <source>
        <dbReference type="SAM" id="MobiDB-lite"/>
    </source>
</evidence>
<feature type="compositionally biased region" description="Low complexity" evidence="1">
    <location>
        <begin position="225"/>
        <end position="245"/>
    </location>
</feature>
<proteinExistence type="predicted"/>
<reference evidence="2" key="1">
    <citation type="submission" date="2020-11" db="EMBL/GenBank/DDBJ databases">
        <title>Adaptations for nitrogen fixation in a non-lichenized fungal sporocarp promotes dispersal by wood-feeding termites.</title>
        <authorList>
            <consortium name="DOE Joint Genome Institute"/>
            <person name="Koch R.A."/>
            <person name="Yoon G."/>
            <person name="Arayal U."/>
            <person name="Lail K."/>
            <person name="Amirebrahimi M."/>
            <person name="Labutti K."/>
            <person name="Lipzen A."/>
            <person name="Riley R."/>
            <person name="Barry K."/>
            <person name="Henrissat B."/>
            <person name="Grigoriev I.V."/>
            <person name="Herr J.R."/>
            <person name="Aime M.C."/>
        </authorList>
    </citation>
    <scope>NUCLEOTIDE SEQUENCE</scope>
    <source>
        <strain evidence="2">MCA 3950</strain>
    </source>
</reference>
<feature type="compositionally biased region" description="Low complexity" evidence="1">
    <location>
        <begin position="316"/>
        <end position="334"/>
    </location>
</feature>
<feature type="compositionally biased region" description="Polar residues" evidence="1">
    <location>
        <begin position="254"/>
        <end position="275"/>
    </location>
</feature>
<feature type="compositionally biased region" description="Polar residues" evidence="1">
    <location>
        <begin position="444"/>
        <end position="482"/>
    </location>
</feature>
<dbReference type="EMBL" id="MU250533">
    <property type="protein sequence ID" value="KAG7446783.1"/>
    <property type="molecule type" value="Genomic_DNA"/>
</dbReference>
<protein>
    <submittedName>
        <fullName evidence="2">Uncharacterized protein</fullName>
    </submittedName>
</protein>
<feature type="compositionally biased region" description="Low complexity" evidence="1">
    <location>
        <begin position="484"/>
        <end position="525"/>
    </location>
</feature>
<dbReference type="AlphaFoldDB" id="A0A9P7VUC5"/>
<dbReference type="RefSeq" id="XP_043040283.1">
    <property type="nucleotide sequence ID" value="XM_043186107.1"/>
</dbReference>
<feature type="region of interest" description="Disordered" evidence="1">
    <location>
        <begin position="67"/>
        <end position="94"/>
    </location>
</feature>
<dbReference type="GeneID" id="66108404"/>